<feature type="domain" description="C2H2-type" evidence="10">
    <location>
        <begin position="249"/>
        <end position="277"/>
    </location>
</feature>
<evidence type="ECO:0000256" key="7">
    <source>
        <dbReference type="ARBA" id="ARBA00023242"/>
    </source>
</evidence>
<evidence type="ECO:0000256" key="8">
    <source>
        <dbReference type="PROSITE-ProRule" id="PRU00042"/>
    </source>
</evidence>
<dbReference type="AlphaFoldDB" id="A0AAJ7L4Y2"/>
<feature type="domain" description="C2H2-type" evidence="10">
    <location>
        <begin position="278"/>
        <end position="301"/>
    </location>
</feature>
<dbReference type="KEGG" id="goe:100902928"/>
<evidence type="ECO:0000256" key="4">
    <source>
        <dbReference type="ARBA" id="ARBA00022771"/>
    </source>
</evidence>
<dbReference type="RefSeq" id="XP_018494156.1">
    <property type="nucleotide sequence ID" value="XM_018638640.2"/>
</dbReference>
<dbReference type="SMART" id="SM00355">
    <property type="entry name" value="ZnF_C2H2"/>
    <property type="match status" value="9"/>
</dbReference>
<dbReference type="PROSITE" id="PS50157">
    <property type="entry name" value="ZINC_FINGER_C2H2_2"/>
    <property type="match status" value="3"/>
</dbReference>
<dbReference type="GO" id="GO:0000978">
    <property type="term" value="F:RNA polymerase II cis-regulatory region sequence-specific DNA binding"/>
    <property type="evidence" value="ECO:0007669"/>
    <property type="project" value="TreeGrafter"/>
</dbReference>
<dbReference type="InterPro" id="IPR013087">
    <property type="entry name" value="Znf_C2H2_type"/>
</dbReference>
<dbReference type="PANTHER" id="PTHR24391">
    <property type="entry name" value="HISTONE H4 TRANSCRIPTION FACTOR-RELATED"/>
    <property type="match status" value="1"/>
</dbReference>
<sequence>MASNKRAKRARVGSNIQAIFNNVEADFRCRWGDCKETIEDLAKFYTHLRRHLWTGLDYANNEQAICRWRECLSNAPWTLTHVLYHGYHEKLKIAGDAKLEARSKEGYVCYYSSERKHTVDIFDSFDCEWTDCDYVLDGPDDFDFHLLIHVHDSVGDKDPNGSSFKCLWSRCDRQSSYTVLKNHVKSHSSHKDAACSHCGSIFRSGNKFFDHFRRQREVSQSSSECRYCAKKFANDRLLRDHERGHISHFKCPLCDMTMPSPNDVKSHIATRHSSERPYACKQCSSRFKLPRNLSTHIERVHLNVDMQCPDCTLVTKSHYQMRKHRLTEHDGSQRVYACHLCPAKFDIEGHLLSRHLVSEHELQWPSGHRRFHYVRDRDGLFRLQTFRYESADIVELVPSGVQLNPVVACGNEDEEDQEYEDDIDGAVTPVDGERSANTTPPATSAGTAPS</sequence>
<dbReference type="PROSITE" id="PS00028">
    <property type="entry name" value="ZINC_FINGER_C2H2_1"/>
    <property type="match status" value="5"/>
</dbReference>
<keyword evidence="11" id="KW-1185">Reference proteome</keyword>
<gene>
    <name evidence="12" type="primary">LOC100902928</name>
</gene>
<evidence type="ECO:0000256" key="1">
    <source>
        <dbReference type="ARBA" id="ARBA00004123"/>
    </source>
</evidence>
<reference evidence="12" key="1">
    <citation type="submission" date="2025-08" db="UniProtKB">
        <authorList>
            <consortium name="RefSeq"/>
        </authorList>
    </citation>
    <scope>IDENTIFICATION</scope>
</reference>
<dbReference type="PANTHER" id="PTHR24391:SF18">
    <property type="entry name" value="EG:115C2.6 PROTEIN"/>
    <property type="match status" value="1"/>
</dbReference>
<keyword evidence="3" id="KW-0677">Repeat</keyword>
<keyword evidence="2" id="KW-0479">Metal-binding</keyword>
<comment type="subcellular location">
    <subcellularLocation>
        <location evidence="1">Nucleus</location>
    </subcellularLocation>
</comment>
<keyword evidence="5" id="KW-0862">Zinc</keyword>
<dbReference type="SUPFAM" id="SSF57667">
    <property type="entry name" value="beta-beta-alpha zinc fingers"/>
    <property type="match status" value="1"/>
</dbReference>
<feature type="compositionally biased region" description="Acidic residues" evidence="9">
    <location>
        <begin position="411"/>
        <end position="424"/>
    </location>
</feature>
<keyword evidence="4 8" id="KW-0863">Zinc-finger</keyword>
<feature type="domain" description="C2H2-type" evidence="10">
    <location>
        <begin position="223"/>
        <end position="250"/>
    </location>
</feature>
<evidence type="ECO:0000313" key="12">
    <source>
        <dbReference type="RefSeq" id="XP_018494156.1"/>
    </source>
</evidence>
<dbReference type="InterPro" id="IPR051574">
    <property type="entry name" value="ZnF_E-box_Homeobox"/>
</dbReference>
<protein>
    <submittedName>
        <fullName evidence="12">Histone H4 transcription factor</fullName>
    </submittedName>
</protein>
<dbReference type="GO" id="GO:0045892">
    <property type="term" value="P:negative regulation of DNA-templated transcription"/>
    <property type="evidence" value="ECO:0007669"/>
    <property type="project" value="UniProtKB-ARBA"/>
</dbReference>
<dbReference type="GO" id="GO:0000981">
    <property type="term" value="F:DNA-binding transcription factor activity, RNA polymerase II-specific"/>
    <property type="evidence" value="ECO:0007669"/>
    <property type="project" value="TreeGrafter"/>
</dbReference>
<dbReference type="GeneID" id="100902928"/>
<evidence type="ECO:0000256" key="9">
    <source>
        <dbReference type="SAM" id="MobiDB-lite"/>
    </source>
</evidence>
<evidence type="ECO:0000256" key="5">
    <source>
        <dbReference type="ARBA" id="ARBA00022833"/>
    </source>
</evidence>
<evidence type="ECO:0000256" key="3">
    <source>
        <dbReference type="ARBA" id="ARBA00022737"/>
    </source>
</evidence>
<organism evidence="11 12">
    <name type="scientific">Galendromus occidentalis</name>
    <name type="common">western predatory mite</name>
    <dbReference type="NCBI Taxonomy" id="34638"/>
    <lineage>
        <taxon>Eukaryota</taxon>
        <taxon>Metazoa</taxon>
        <taxon>Ecdysozoa</taxon>
        <taxon>Arthropoda</taxon>
        <taxon>Chelicerata</taxon>
        <taxon>Arachnida</taxon>
        <taxon>Acari</taxon>
        <taxon>Parasitiformes</taxon>
        <taxon>Mesostigmata</taxon>
        <taxon>Gamasina</taxon>
        <taxon>Phytoseioidea</taxon>
        <taxon>Phytoseiidae</taxon>
        <taxon>Typhlodrominae</taxon>
        <taxon>Galendromus</taxon>
    </lineage>
</organism>
<keyword evidence="6" id="KW-0238">DNA-binding</keyword>
<feature type="region of interest" description="Disordered" evidence="9">
    <location>
        <begin position="411"/>
        <end position="450"/>
    </location>
</feature>
<dbReference type="GO" id="GO:0005634">
    <property type="term" value="C:nucleus"/>
    <property type="evidence" value="ECO:0007669"/>
    <property type="project" value="UniProtKB-SubCell"/>
</dbReference>
<evidence type="ECO:0000259" key="10">
    <source>
        <dbReference type="PROSITE" id="PS50157"/>
    </source>
</evidence>
<name>A0AAJ7L4Y2_9ACAR</name>
<evidence type="ECO:0000313" key="11">
    <source>
        <dbReference type="Proteomes" id="UP000694867"/>
    </source>
</evidence>
<dbReference type="Proteomes" id="UP000694867">
    <property type="component" value="Unplaced"/>
</dbReference>
<feature type="compositionally biased region" description="Low complexity" evidence="9">
    <location>
        <begin position="435"/>
        <end position="450"/>
    </location>
</feature>
<evidence type="ECO:0000256" key="2">
    <source>
        <dbReference type="ARBA" id="ARBA00022723"/>
    </source>
</evidence>
<dbReference type="InterPro" id="IPR036236">
    <property type="entry name" value="Znf_C2H2_sf"/>
</dbReference>
<evidence type="ECO:0000256" key="6">
    <source>
        <dbReference type="ARBA" id="ARBA00023125"/>
    </source>
</evidence>
<dbReference type="GO" id="GO:0008270">
    <property type="term" value="F:zinc ion binding"/>
    <property type="evidence" value="ECO:0007669"/>
    <property type="project" value="UniProtKB-KW"/>
</dbReference>
<accession>A0AAJ7L4Y2</accession>
<keyword evidence="7" id="KW-0539">Nucleus</keyword>
<dbReference type="CTD" id="25988"/>
<proteinExistence type="predicted"/>
<dbReference type="Gene3D" id="3.30.160.60">
    <property type="entry name" value="Classic Zinc Finger"/>
    <property type="match status" value="4"/>
</dbReference>